<evidence type="ECO:0000313" key="8">
    <source>
        <dbReference type="EMBL" id="CEO46596.1"/>
    </source>
</evidence>
<dbReference type="SUPFAM" id="SSF48452">
    <property type="entry name" value="TPR-like"/>
    <property type="match status" value="1"/>
</dbReference>
<name>A0A0B7JVR1_BIOOC</name>
<keyword evidence="4" id="KW-0677">Repeat</keyword>
<comment type="similarity">
    <text evidence="2">Belongs to the UTP6 family.</text>
</comment>
<dbReference type="SMART" id="SM00386">
    <property type="entry name" value="HAT"/>
    <property type="match status" value="3"/>
</dbReference>
<accession>A0A0B7JVR1</accession>
<keyword evidence="5" id="KW-0539">Nucleus</keyword>
<dbReference type="InterPro" id="IPR003107">
    <property type="entry name" value="HAT"/>
</dbReference>
<dbReference type="GO" id="GO:0032040">
    <property type="term" value="C:small-subunit processome"/>
    <property type="evidence" value="ECO:0007669"/>
    <property type="project" value="TreeGrafter"/>
</dbReference>
<dbReference type="Pfam" id="PF08640">
    <property type="entry name" value="U3_assoc_6"/>
    <property type="match status" value="1"/>
</dbReference>
<protein>
    <recommendedName>
        <fullName evidence="7">U3 small nucleolar RNA-associated protein 6 N-terminal domain-containing protein</fullName>
    </recommendedName>
</protein>
<dbReference type="GO" id="GO:0000462">
    <property type="term" value="P:maturation of SSU-rRNA from tricistronic rRNA transcript (SSU-rRNA, 5.8S rRNA, LSU-rRNA)"/>
    <property type="evidence" value="ECO:0007669"/>
    <property type="project" value="InterPro"/>
</dbReference>
<evidence type="ECO:0000256" key="2">
    <source>
        <dbReference type="ARBA" id="ARBA00010734"/>
    </source>
</evidence>
<dbReference type="PANTHER" id="PTHR23271">
    <property type="entry name" value="HEPATOCELLULAR CARCINOMA-ASSOCIATED ANTIGEN 66"/>
    <property type="match status" value="1"/>
</dbReference>
<evidence type="ECO:0000256" key="6">
    <source>
        <dbReference type="SAM" id="MobiDB-lite"/>
    </source>
</evidence>
<dbReference type="PANTHER" id="PTHR23271:SF1">
    <property type="entry name" value="U3 SMALL NUCLEOLAR RNA-ASSOCIATED PROTEIN 6 HOMOLOG"/>
    <property type="match status" value="1"/>
</dbReference>
<evidence type="ECO:0000256" key="4">
    <source>
        <dbReference type="ARBA" id="ARBA00022737"/>
    </source>
</evidence>
<dbReference type="EMBL" id="CDPU01000005">
    <property type="protein sequence ID" value="CEO46596.1"/>
    <property type="molecule type" value="Genomic_DNA"/>
</dbReference>
<gene>
    <name evidence="8" type="ORF">BN869_000002651_1</name>
</gene>
<feature type="domain" description="U3 small nucleolar RNA-associated protein 6 N-terminal" evidence="7">
    <location>
        <begin position="12"/>
        <end position="87"/>
    </location>
</feature>
<dbReference type="InterPro" id="IPR011990">
    <property type="entry name" value="TPR-like_helical_dom_sf"/>
</dbReference>
<evidence type="ECO:0000256" key="5">
    <source>
        <dbReference type="ARBA" id="ARBA00023242"/>
    </source>
</evidence>
<evidence type="ECO:0000256" key="3">
    <source>
        <dbReference type="ARBA" id="ARBA00022552"/>
    </source>
</evidence>
<dbReference type="GO" id="GO:0030515">
    <property type="term" value="F:snoRNA binding"/>
    <property type="evidence" value="ECO:0007669"/>
    <property type="project" value="InterPro"/>
</dbReference>
<evidence type="ECO:0000256" key="1">
    <source>
        <dbReference type="ARBA" id="ARBA00004604"/>
    </source>
</evidence>
<feature type="region of interest" description="Disordered" evidence="6">
    <location>
        <begin position="197"/>
        <end position="237"/>
    </location>
</feature>
<dbReference type="InterPro" id="IPR013949">
    <property type="entry name" value="Utp6"/>
</dbReference>
<proteinExistence type="inferred from homology"/>
<sequence>MSGVAEKARFFLERSVPQLREWEQKELFSKDEIRTIVKKRNDHEHRVLSPGNRASDWASYATWEQSLESLRSKRCKRMKIRHLNSAHAGQGRVLSIYDRGVNRHPTSSSLWREYLAYTTNVKAAKRYRRTMTNALRMLPNDVQLWIMAGRRAAKNGDMASARSFFMRGCRFCTKDGSLWIEYARCEMEWLEKVDKRKSKPGTIDPLRPDKTTGDDNELVIDDSEDDEEDDGTVLPEPSANQAEVIDKQTAKQLQNNPALDGAIPIAIFDISRKQPFFTPDTAEDFYIMLASFHNVSVQPRIAQHVLDTLEAEYPKHPATCSCRIRQPIVNVDPMTAEFPRQLREVLSRLKAQIELTEDQSALKRKTIAWIDEYLALEQLDEAIRKVLGHTKNKLESS</sequence>
<comment type="subcellular location">
    <subcellularLocation>
        <location evidence="1">Nucleus</location>
        <location evidence="1">Nucleolus</location>
    </subcellularLocation>
</comment>
<dbReference type="InterPro" id="IPR055347">
    <property type="entry name" value="UTP6_N"/>
</dbReference>
<dbReference type="AlphaFoldDB" id="A0A0B7JVR1"/>
<reference evidence="8" key="1">
    <citation type="submission" date="2015-01" db="EMBL/GenBank/DDBJ databases">
        <authorList>
            <person name="Durling Mikael"/>
        </authorList>
    </citation>
    <scope>NUCLEOTIDE SEQUENCE</scope>
</reference>
<feature type="compositionally biased region" description="Acidic residues" evidence="6">
    <location>
        <begin position="214"/>
        <end position="231"/>
    </location>
</feature>
<evidence type="ECO:0000259" key="7">
    <source>
        <dbReference type="Pfam" id="PF08640"/>
    </source>
</evidence>
<dbReference type="Gene3D" id="1.25.40.10">
    <property type="entry name" value="Tetratricopeptide repeat domain"/>
    <property type="match status" value="1"/>
</dbReference>
<keyword evidence="3" id="KW-0698">rRNA processing</keyword>
<organism evidence="8">
    <name type="scientific">Bionectria ochroleuca</name>
    <name type="common">Gliocladium roseum</name>
    <dbReference type="NCBI Taxonomy" id="29856"/>
    <lineage>
        <taxon>Eukaryota</taxon>
        <taxon>Fungi</taxon>
        <taxon>Dikarya</taxon>
        <taxon>Ascomycota</taxon>
        <taxon>Pezizomycotina</taxon>
        <taxon>Sordariomycetes</taxon>
        <taxon>Hypocreomycetidae</taxon>
        <taxon>Hypocreales</taxon>
        <taxon>Bionectriaceae</taxon>
        <taxon>Clonostachys</taxon>
    </lineage>
</organism>
<dbReference type="GO" id="GO:0034388">
    <property type="term" value="C:Pwp2p-containing subcomplex of 90S preribosome"/>
    <property type="evidence" value="ECO:0007669"/>
    <property type="project" value="TreeGrafter"/>
</dbReference>